<name>A0A1F6CQZ2_9BACT</name>
<dbReference type="AlphaFoldDB" id="A0A1F6CQZ2"/>
<dbReference type="EMBL" id="MFKW01000022">
    <property type="protein sequence ID" value="OGG51586.1"/>
    <property type="molecule type" value="Genomic_DNA"/>
</dbReference>
<reference evidence="1 2" key="1">
    <citation type="journal article" date="2016" name="Nat. Commun.">
        <title>Thousands of microbial genomes shed light on interconnected biogeochemical processes in an aquifer system.</title>
        <authorList>
            <person name="Anantharaman K."/>
            <person name="Brown C.T."/>
            <person name="Hug L.A."/>
            <person name="Sharon I."/>
            <person name="Castelle C.J."/>
            <person name="Probst A.J."/>
            <person name="Thomas B.C."/>
            <person name="Singh A."/>
            <person name="Wilkins M.J."/>
            <person name="Karaoz U."/>
            <person name="Brodie E.L."/>
            <person name="Williams K.H."/>
            <person name="Hubbard S.S."/>
            <person name="Banfield J.F."/>
        </authorList>
    </citation>
    <scope>NUCLEOTIDE SEQUENCE [LARGE SCALE GENOMIC DNA]</scope>
</reference>
<sequence length="108" mass="12004">MNLTLGLHGLPATLEAGDMMVYNKAQRRIMILRGEAVLHFAGGTFDTFLVPQADDGFGLASVVSYVTGMPFQTREHRGMRAFLFEERDAPASGYERYLEKKYLPEGTG</sequence>
<accession>A0A1F6CQZ2</accession>
<evidence type="ECO:0000313" key="2">
    <source>
        <dbReference type="Proteomes" id="UP000176445"/>
    </source>
</evidence>
<organism evidence="1 2">
    <name type="scientific">Candidatus Kaiserbacteria bacterium RIFCSPHIGHO2_01_FULL_54_36b</name>
    <dbReference type="NCBI Taxonomy" id="1798483"/>
    <lineage>
        <taxon>Bacteria</taxon>
        <taxon>Candidatus Kaiseribacteriota</taxon>
    </lineage>
</organism>
<gene>
    <name evidence="1" type="ORF">A2704_06700</name>
</gene>
<evidence type="ECO:0000313" key="1">
    <source>
        <dbReference type="EMBL" id="OGG51586.1"/>
    </source>
</evidence>
<proteinExistence type="predicted"/>
<dbReference type="Proteomes" id="UP000176445">
    <property type="component" value="Unassembled WGS sequence"/>
</dbReference>
<protein>
    <submittedName>
        <fullName evidence="1">Uncharacterized protein</fullName>
    </submittedName>
</protein>
<comment type="caution">
    <text evidence="1">The sequence shown here is derived from an EMBL/GenBank/DDBJ whole genome shotgun (WGS) entry which is preliminary data.</text>
</comment>